<keyword evidence="3" id="KW-1185">Reference proteome</keyword>
<protein>
    <submittedName>
        <fullName evidence="2">TIR domain-containing protein</fullName>
    </submittedName>
</protein>
<dbReference type="InterPro" id="IPR015032">
    <property type="entry name" value="ThsB__TIR-like_domain"/>
</dbReference>
<dbReference type="EMBL" id="JANCLL010000005">
    <property type="protein sequence ID" value="MDD1943490.1"/>
    <property type="molecule type" value="Genomic_DNA"/>
</dbReference>
<sequence>MRGTTARPAMLLGRGRPPCLFLQPYASDTINIEISVTFDTKYRDRHSNTISAKEDHMADKKVIFVAFAIEDERQRDFLKGQSLLTNSPFEYIDMSVKEAYASEWKDKVRTRIRRSDGVIALISKNSLASSGQKWEIACAREEGKKVLGIWAYSDDRTKIEGVNTVVWTWDAIKNFINGL</sequence>
<evidence type="ECO:0000259" key="1">
    <source>
        <dbReference type="Pfam" id="PF08937"/>
    </source>
</evidence>
<evidence type="ECO:0000313" key="3">
    <source>
        <dbReference type="Proteomes" id="UP001150614"/>
    </source>
</evidence>
<name>A0ABT5RBY8_9PSED</name>
<dbReference type="SUPFAM" id="SSF52206">
    <property type="entry name" value="Hypothetical protein MTH538"/>
    <property type="match status" value="1"/>
</dbReference>
<feature type="domain" description="Thoeris protein ThsB TIR-like" evidence="1">
    <location>
        <begin position="64"/>
        <end position="152"/>
    </location>
</feature>
<gene>
    <name evidence="2" type="ORF">NMG11_06575</name>
</gene>
<dbReference type="Proteomes" id="UP001150614">
    <property type="component" value="Unassembled WGS sequence"/>
</dbReference>
<accession>A0ABT5RBY8</accession>
<evidence type="ECO:0000313" key="2">
    <source>
        <dbReference type="EMBL" id="MDD1943490.1"/>
    </source>
</evidence>
<reference evidence="2" key="1">
    <citation type="submission" date="2022-07" db="EMBL/GenBank/DDBJ databases">
        <title>Draft genome of Pseudomonas carnis strain LP isolated from cheese.</title>
        <authorList>
            <person name="Wolfe B.E."/>
        </authorList>
    </citation>
    <scope>NUCLEOTIDE SEQUENCE</scope>
    <source>
        <strain evidence="2">LP</strain>
    </source>
</reference>
<dbReference type="Pfam" id="PF08937">
    <property type="entry name" value="ThsB_TIR"/>
    <property type="match status" value="1"/>
</dbReference>
<dbReference type="Gene3D" id="3.40.50.9200">
    <property type="entry name" value="Hypothetical protein MTH538"/>
    <property type="match status" value="1"/>
</dbReference>
<organism evidence="2 3">
    <name type="scientific">Pseudomonas carnis</name>
    <dbReference type="NCBI Taxonomy" id="2487355"/>
    <lineage>
        <taxon>Bacteria</taxon>
        <taxon>Pseudomonadati</taxon>
        <taxon>Pseudomonadota</taxon>
        <taxon>Gammaproteobacteria</taxon>
        <taxon>Pseudomonadales</taxon>
        <taxon>Pseudomonadaceae</taxon>
        <taxon>Pseudomonas</taxon>
    </lineage>
</organism>
<comment type="caution">
    <text evidence="2">The sequence shown here is derived from an EMBL/GenBank/DDBJ whole genome shotgun (WGS) entry which is preliminary data.</text>
</comment>
<dbReference type="InterPro" id="IPR036490">
    <property type="entry name" value="ThsB_TIR-like_sf"/>
</dbReference>
<proteinExistence type="predicted"/>